<dbReference type="PANTHER" id="PTHR48060:SF21">
    <property type="entry name" value="L DOMAIN-LIKE PROTEIN"/>
    <property type="match status" value="1"/>
</dbReference>
<keyword evidence="3" id="KW-1185">Reference proteome</keyword>
<comment type="caution">
    <text evidence="2">The sequence shown here is derived from an EMBL/GenBank/DDBJ whole genome shotgun (WGS) entry which is preliminary data.</text>
</comment>
<dbReference type="PANTHER" id="PTHR48060">
    <property type="entry name" value="DNA DAMAGE-REPAIR/TOLERATION PROTEIN DRT100"/>
    <property type="match status" value="1"/>
</dbReference>
<evidence type="ECO:0000256" key="1">
    <source>
        <dbReference type="ARBA" id="ARBA00022729"/>
    </source>
</evidence>
<evidence type="ECO:0000313" key="3">
    <source>
        <dbReference type="Proteomes" id="UP001630127"/>
    </source>
</evidence>
<dbReference type="InterPro" id="IPR001611">
    <property type="entry name" value="Leu-rich_rpt"/>
</dbReference>
<gene>
    <name evidence="2" type="ORF">ACH5RR_018197</name>
</gene>
<name>A0ABD2ZL61_9GENT</name>
<dbReference type="Gene3D" id="3.80.10.10">
    <property type="entry name" value="Ribonuclease Inhibitor"/>
    <property type="match status" value="1"/>
</dbReference>
<dbReference type="InterPro" id="IPR032675">
    <property type="entry name" value="LRR_dom_sf"/>
</dbReference>
<reference evidence="2 3" key="1">
    <citation type="submission" date="2024-11" db="EMBL/GenBank/DDBJ databases">
        <title>A near-complete genome assembly of Cinchona calisaya.</title>
        <authorList>
            <person name="Lian D.C."/>
            <person name="Zhao X.W."/>
            <person name="Wei L."/>
        </authorList>
    </citation>
    <scope>NUCLEOTIDE SEQUENCE [LARGE SCALE GENOMIC DNA]</scope>
    <source>
        <tissue evidence="2">Nenye</tissue>
    </source>
</reference>
<dbReference type="AlphaFoldDB" id="A0ABD2ZL61"/>
<proteinExistence type="predicted"/>
<evidence type="ECO:0000313" key="2">
    <source>
        <dbReference type="EMBL" id="KAL3520048.1"/>
    </source>
</evidence>
<protein>
    <submittedName>
        <fullName evidence="2">Uncharacterized protein</fullName>
    </submittedName>
</protein>
<accession>A0ABD2ZL61</accession>
<keyword evidence="1" id="KW-0732">Signal</keyword>
<organism evidence="2 3">
    <name type="scientific">Cinchona calisaya</name>
    <dbReference type="NCBI Taxonomy" id="153742"/>
    <lineage>
        <taxon>Eukaryota</taxon>
        <taxon>Viridiplantae</taxon>
        <taxon>Streptophyta</taxon>
        <taxon>Embryophyta</taxon>
        <taxon>Tracheophyta</taxon>
        <taxon>Spermatophyta</taxon>
        <taxon>Magnoliopsida</taxon>
        <taxon>eudicotyledons</taxon>
        <taxon>Gunneridae</taxon>
        <taxon>Pentapetalae</taxon>
        <taxon>asterids</taxon>
        <taxon>lamiids</taxon>
        <taxon>Gentianales</taxon>
        <taxon>Rubiaceae</taxon>
        <taxon>Cinchonoideae</taxon>
        <taxon>Cinchoneae</taxon>
        <taxon>Cinchona</taxon>
    </lineage>
</organism>
<sequence>MKDYHCLIPEGVGDLNNLKRLGLEENQFEGPVPRNIGNLTMLQVLCLGYNNLTGEENDKLGESIKSLEKKLTGL</sequence>
<dbReference type="InterPro" id="IPR053211">
    <property type="entry name" value="DNA_repair-toleration"/>
</dbReference>
<dbReference type="Proteomes" id="UP001630127">
    <property type="component" value="Unassembled WGS sequence"/>
</dbReference>
<dbReference type="EMBL" id="JBJUIK010000008">
    <property type="protein sequence ID" value="KAL3520048.1"/>
    <property type="molecule type" value="Genomic_DNA"/>
</dbReference>
<dbReference type="Pfam" id="PF00560">
    <property type="entry name" value="LRR_1"/>
    <property type="match status" value="2"/>
</dbReference>
<dbReference type="SUPFAM" id="SSF52058">
    <property type="entry name" value="L domain-like"/>
    <property type="match status" value="1"/>
</dbReference>